<sequence>LLATDGVTLEIADDAVLAIAEFAHRLNAETEDIGARRLHTLLERCLEDALYRAPETGFSALSVDRAYVEAALGAVAANPELSRYIL</sequence>
<keyword evidence="1" id="KW-0346">Stress response</keyword>
<organism evidence="1">
    <name type="scientific">mine drainage metagenome</name>
    <dbReference type="NCBI Taxonomy" id="410659"/>
    <lineage>
        <taxon>unclassified sequences</taxon>
        <taxon>metagenomes</taxon>
        <taxon>ecological metagenomes</taxon>
    </lineage>
</organism>
<dbReference type="GO" id="GO:0051603">
    <property type="term" value="P:proteolysis involved in protein catabolic process"/>
    <property type="evidence" value="ECO:0007669"/>
    <property type="project" value="TreeGrafter"/>
</dbReference>
<dbReference type="EMBL" id="AUZX01002422">
    <property type="protein sequence ID" value="EQD76672.1"/>
    <property type="molecule type" value="Genomic_DNA"/>
</dbReference>
<dbReference type="InterPro" id="IPR027417">
    <property type="entry name" value="P-loop_NTPase"/>
</dbReference>
<reference evidence="1" key="1">
    <citation type="submission" date="2013-08" db="EMBL/GenBank/DDBJ databases">
        <authorList>
            <person name="Mendez C."/>
            <person name="Richter M."/>
            <person name="Ferrer M."/>
            <person name="Sanchez J."/>
        </authorList>
    </citation>
    <scope>NUCLEOTIDE SEQUENCE</scope>
</reference>
<name>T1C3W4_9ZZZZ</name>
<dbReference type="GO" id="GO:0005524">
    <property type="term" value="F:ATP binding"/>
    <property type="evidence" value="ECO:0007669"/>
    <property type="project" value="TreeGrafter"/>
</dbReference>
<dbReference type="Gene3D" id="1.10.8.60">
    <property type="match status" value="1"/>
</dbReference>
<protein>
    <submittedName>
        <fullName evidence="1">Heat shock protein HslVU, ATPase subunit HslU</fullName>
    </submittedName>
</protein>
<gene>
    <name evidence="1" type="ORF">B1A_03292</name>
</gene>
<dbReference type="GO" id="GO:0016887">
    <property type="term" value="F:ATP hydrolysis activity"/>
    <property type="evidence" value="ECO:0007669"/>
    <property type="project" value="TreeGrafter"/>
</dbReference>
<dbReference type="PANTHER" id="PTHR48102:SF3">
    <property type="entry name" value="ATP-DEPENDENT PROTEASE ATPASE SUBUNIT HSLU"/>
    <property type="match status" value="1"/>
</dbReference>
<dbReference type="SUPFAM" id="SSF52540">
    <property type="entry name" value="P-loop containing nucleoside triphosphate hydrolases"/>
    <property type="match status" value="1"/>
</dbReference>
<dbReference type="AlphaFoldDB" id="T1C3W4"/>
<dbReference type="PANTHER" id="PTHR48102">
    <property type="entry name" value="ATP-DEPENDENT CLP PROTEASE ATP-BINDING SUBUNIT CLPX-LIKE, MITOCHONDRIAL-RELATED"/>
    <property type="match status" value="1"/>
</dbReference>
<evidence type="ECO:0000313" key="1">
    <source>
        <dbReference type="EMBL" id="EQD76672.1"/>
    </source>
</evidence>
<proteinExistence type="predicted"/>
<comment type="caution">
    <text evidence="1">The sequence shown here is derived from an EMBL/GenBank/DDBJ whole genome shotgun (WGS) entry which is preliminary data.</text>
</comment>
<dbReference type="GO" id="GO:0009376">
    <property type="term" value="C:HslUV protease complex"/>
    <property type="evidence" value="ECO:0007669"/>
    <property type="project" value="TreeGrafter"/>
</dbReference>
<reference evidence="1" key="2">
    <citation type="journal article" date="2014" name="ISME J.">
        <title>Microbial stratification in low pH oxic and suboxic macroscopic growths along an acid mine drainage.</title>
        <authorList>
            <person name="Mendez-Garcia C."/>
            <person name="Mesa V."/>
            <person name="Sprenger R.R."/>
            <person name="Richter M."/>
            <person name="Diez M.S."/>
            <person name="Solano J."/>
            <person name="Bargiela R."/>
            <person name="Golyshina O.V."/>
            <person name="Manteca A."/>
            <person name="Ramos J.L."/>
            <person name="Gallego J.R."/>
            <person name="Llorente I."/>
            <person name="Martins Dos Santos V.A."/>
            <person name="Jensen O.N."/>
            <person name="Pelaez A.I."/>
            <person name="Sanchez J."/>
            <person name="Ferrer M."/>
        </authorList>
    </citation>
    <scope>NUCLEOTIDE SEQUENCE</scope>
</reference>
<feature type="non-terminal residue" evidence="1">
    <location>
        <position position="1"/>
    </location>
</feature>
<dbReference type="InterPro" id="IPR050052">
    <property type="entry name" value="ATP-dep_Clp_protease_ClpX"/>
</dbReference>
<accession>T1C3W4</accession>